<feature type="domain" description="BD-FAE-like" evidence="3">
    <location>
        <begin position="54"/>
        <end position="237"/>
    </location>
</feature>
<dbReference type="InterPro" id="IPR029058">
    <property type="entry name" value="AB_hydrolase_fold"/>
</dbReference>
<sequence length="288" mass="29586">MTTRRAVTRRAVLGGALLALAGGCARQRATTSGGEVVAYGPHPDQVAEPTLPARTPLGVVVLVHGGYWRAGHHRTELGAASRDLVTAGWATWNLDYRGTTAGVPGWPTTFADVAAAADRLVDVAAARGLRLDRTAVVGHSAGGALALWLAARHRLPRGAVGAAPRLRPTAAASLAGVTLLEAGFRRARLGGSAIPDLLGGTPDQVPGRYAVADPGALLPVGVPLLVTHGTADPVLPVWLATEYAAAARAAGDRVRLVVQPGTDHGDVVVPGHPAWRAVRDWLDTEAAG</sequence>
<gene>
    <name evidence="4" type="ORF">GCM10025868_31440</name>
</gene>
<organism evidence="4 5">
    <name type="scientific">Angustibacter aerolatus</name>
    <dbReference type="NCBI Taxonomy" id="1162965"/>
    <lineage>
        <taxon>Bacteria</taxon>
        <taxon>Bacillati</taxon>
        <taxon>Actinomycetota</taxon>
        <taxon>Actinomycetes</taxon>
        <taxon>Kineosporiales</taxon>
        <taxon>Kineosporiaceae</taxon>
    </lineage>
</organism>
<feature type="signal peptide" evidence="2">
    <location>
        <begin position="1"/>
        <end position="21"/>
    </location>
</feature>
<keyword evidence="5" id="KW-1185">Reference proteome</keyword>
<dbReference type="Gene3D" id="3.40.50.1820">
    <property type="entry name" value="alpha/beta hydrolase"/>
    <property type="match status" value="1"/>
</dbReference>
<reference evidence="5" key="1">
    <citation type="journal article" date="2019" name="Int. J. Syst. Evol. Microbiol.">
        <title>The Global Catalogue of Microorganisms (GCM) 10K type strain sequencing project: providing services to taxonomists for standard genome sequencing and annotation.</title>
        <authorList>
            <consortium name="The Broad Institute Genomics Platform"/>
            <consortium name="The Broad Institute Genome Sequencing Center for Infectious Disease"/>
            <person name="Wu L."/>
            <person name="Ma J."/>
        </authorList>
    </citation>
    <scope>NUCLEOTIDE SEQUENCE [LARGE SCALE GENOMIC DNA]</scope>
    <source>
        <strain evidence="5">NBRC 108730</strain>
    </source>
</reference>
<evidence type="ECO:0000313" key="4">
    <source>
        <dbReference type="EMBL" id="GMA87894.1"/>
    </source>
</evidence>
<proteinExistence type="predicted"/>
<keyword evidence="1" id="KW-0378">Hydrolase</keyword>
<evidence type="ECO:0000256" key="2">
    <source>
        <dbReference type="SAM" id="SignalP"/>
    </source>
</evidence>
<dbReference type="Proteomes" id="UP001157017">
    <property type="component" value="Unassembled WGS sequence"/>
</dbReference>
<protein>
    <recommendedName>
        <fullName evidence="3">BD-FAE-like domain-containing protein</fullName>
    </recommendedName>
</protein>
<name>A0ABQ6JKK1_9ACTN</name>
<keyword evidence="2" id="KW-0732">Signal</keyword>
<evidence type="ECO:0000256" key="1">
    <source>
        <dbReference type="ARBA" id="ARBA00022801"/>
    </source>
</evidence>
<dbReference type="PANTHER" id="PTHR48081">
    <property type="entry name" value="AB HYDROLASE SUPERFAMILY PROTEIN C4A8.06C"/>
    <property type="match status" value="1"/>
</dbReference>
<evidence type="ECO:0000313" key="5">
    <source>
        <dbReference type="Proteomes" id="UP001157017"/>
    </source>
</evidence>
<evidence type="ECO:0000259" key="3">
    <source>
        <dbReference type="Pfam" id="PF20434"/>
    </source>
</evidence>
<dbReference type="EMBL" id="BSUZ01000001">
    <property type="protein sequence ID" value="GMA87894.1"/>
    <property type="molecule type" value="Genomic_DNA"/>
</dbReference>
<dbReference type="PROSITE" id="PS51257">
    <property type="entry name" value="PROKAR_LIPOPROTEIN"/>
    <property type="match status" value="1"/>
</dbReference>
<feature type="chain" id="PRO_5046812703" description="BD-FAE-like domain-containing protein" evidence="2">
    <location>
        <begin position="22"/>
        <end position="288"/>
    </location>
</feature>
<dbReference type="InterPro" id="IPR050300">
    <property type="entry name" value="GDXG_lipolytic_enzyme"/>
</dbReference>
<accession>A0ABQ6JKK1</accession>
<dbReference type="PANTHER" id="PTHR48081:SF33">
    <property type="entry name" value="KYNURENINE FORMAMIDASE"/>
    <property type="match status" value="1"/>
</dbReference>
<comment type="caution">
    <text evidence="4">The sequence shown here is derived from an EMBL/GenBank/DDBJ whole genome shotgun (WGS) entry which is preliminary data.</text>
</comment>
<dbReference type="SUPFAM" id="SSF53474">
    <property type="entry name" value="alpha/beta-Hydrolases"/>
    <property type="match status" value="1"/>
</dbReference>
<dbReference type="Pfam" id="PF20434">
    <property type="entry name" value="BD-FAE"/>
    <property type="match status" value="1"/>
</dbReference>
<dbReference type="InterPro" id="IPR049492">
    <property type="entry name" value="BD-FAE-like_dom"/>
</dbReference>